<dbReference type="EMBL" id="JAQNDO010000001">
    <property type="protein sequence ID" value="MDC0749810.1"/>
    <property type="molecule type" value="Genomic_DNA"/>
</dbReference>
<dbReference type="InterPro" id="IPR027417">
    <property type="entry name" value="P-loop_NTPase"/>
</dbReference>
<accession>A0ABT5F6S5</accession>
<feature type="binding site" evidence="5">
    <location>
        <position position="163"/>
    </location>
    <ligand>
        <name>AMP</name>
        <dbReference type="ChEBI" id="CHEBI:456215"/>
    </ligand>
</feature>
<comment type="catalytic activity">
    <reaction evidence="5 7">
        <text>AMP + ATP = 2 ADP</text>
        <dbReference type="Rhea" id="RHEA:12973"/>
        <dbReference type="ChEBI" id="CHEBI:30616"/>
        <dbReference type="ChEBI" id="CHEBI:456215"/>
        <dbReference type="ChEBI" id="CHEBI:456216"/>
        <dbReference type="EC" id="2.7.4.3"/>
    </reaction>
</comment>
<comment type="subcellular location">
    <subcellularLocation>
        <location evidence="5 7">Cytoplasm</location>
    </subcellularLocation>
</comment>
<protein>
    <recommendedName>
        <fullName evidence="5 7">Adenylate kinase</fullName>
        <shortName evidence="5">AK</shortName>
        <ecNumber evidence="5 7">2.7.4.3</ecNumber>
    </recommendedName>
    <alternativeName>
        <fullName evidence="5">ATP-AMP transphosphorylase</fullName>
    </alternativeName>
    <alternativeName>
        <fullName evidence="5">ATP:AMP phosphotransferase</fullName>
    </alternativeName>
    <alternativeName>
        <fullName evidence="5">Adenylate monophosphate kinase</fullName>
    </alternativeName>
</protein>
<dbReference type="PROSITE" id="PS00113">
    <property type="entry name" value="ADENYLATE_KINASE"/>
    <property type="match status" value="1"/>
</dbReference>
<dbReference type="HAMAP" id="MF_00235">
    <property type="entry name" value="Adenylate_kinase_Adk"/>
    <property type="match status" value="1"/>
</dbReference>
<feature type="binding site" evidence="5">
    <location>
        <begin position="84"/>
        <end position="87"/>
    </location>
    <ligand>
        <name>AMP</name>
        <dbReference type="ChEBI" id="CHEBI:456215"/>
    </ligand>
</feature>
<dbReference type="Proteomes" id="UP001221411">
    <property type="component" value="Unassembled WGS sequence"/>
</dbReference>
<keyword evidence="9" id="KW-1185">Reference proteome</keyword>
<dbReference type="GO" id="GO:0004017">
    <property type="term" value="F:AMP kinase activity"/>
    <property type="evidence" value="ECO:0007669"/>
    <property type="project" value="UniProtKB-EC"/>
</dbReference>
<dbReference type="SUPFAM" id="SSF57774">
    <property type="entry name" value="Microbial and mitochondrial ADK, insert 'zinc finger' domain"/>
    <property type="match status" value="1"/>
</dbReference>
<feature type="binding site" evidence="5">
    <location>
        <begin position="135"/>
        <end position="136"/>
    </location>
    <ligand>
        <name>ATP</name>
        <dbReference type="ChEBI" id="CHEBI:30616"/>
    </ligand>
</feature>
<feature type="binding site" evidence="5">
    <location>
        <position position="126"/>
    </location>
    <ligand>
        <name>ATP</name>
        <dbReference type="ChEBI" id="CHEBI:30616"/>
    </ligand>
</feature>
<sequence length="212" mass="23040">MIAILVGPPGSGKGTQAKVLCGKFGIPQISTGDMLRAAKAAGTLDPRYRAIMDAGGLVPDEAMIELIDKRIDDADCKKGFLLDGFPRTVPQAEALERLLAGRSLTIDAVLQLDVARSLLEERLIHRRTDKRSGQIYHLVYNPPPPDAELEHRADDRQEAVGKRLDAYEAMTAALLPYYEAKGLLRRVDGVGKPEEVTARVLGALGRAQSEES</sequence>
<feature type="binding site" evidence="5">
    <location>
        <position position="36"/>
    </location>
    <ligand>
        <name>AMP</name>
        <dbReference type="ChEBI" id="CHEBI:456215"/>
    </ligand>
</feature>
<feature type="binding site" evidence="5">
    <location>
        <position position="91"/>
    </location>
    <ligand>
        <name>AMP</name>
        <dbReference type="ChEBI" id="CHEBI:456215"/>
    </ligand>
</feature>
<keyword evidence="2 5" id="KW-0545">Nucleotide biosynthesis</keyword>
<feature type="binding site" evidence="5">
    <location>
        <begin position="10"/>
        <end position="15"/>
    </location>
    <ligand>
        <name>ATP</name>
        <dbReference type="ChEBI" id="CHEBI:30616"/>
    </ligand>
</feature>
<dbReference type="CDD" id="cd01428">
    <property type="entry name" value="ADK"/>
    <property type="match status" value="1"/>
</dbReference>
<dbReference type="PRINTS" id="PR00094">
    <property type="entry name" value="ADENYLTKNASE"/>
</dbReference>
<proteinExistence type="inferred from homology"/>
<keyword evidence="4 5" id="KW-0418">Kinase</keyword>
<evidence type="ECO:0000256" key="1">
    <source>
        <dbReference type="ARBA" id="ARBA00022679"/>
    </source>
</evidence>
<keyword evidence="1 5" id="KW-0808">Transferase</keyword>
<dbReference type="Gene3D" id="3.40.50.300">
    <property type="entry name" value="P-loop containing nucleotide triphosphate hydrolases"/>
    <property type="match status" value="1"/>
</dbReference>
<dbReference type="InterPro" id="IPR000850">
    <property type="entry name" value="Adenylat/UMP-CMP_kin"/>
</dbReference>
<dbReference type="InterPro" id="IPR006259">
    <property type="entry name" value="Adenyl_kin_sub"/>
</dbReference>
<gene>
    <name evidence="5" type="primary">adk</name>
    <name evidence="8" type="ORF">POL67_51250</name>
</gene>
<comment type="similarity">
    <text evidence="5 6">Belongs to the adenylate kinase family.</text>
</comment>
<comment type="caution">
    <text evidence="8">The sequence shown here is derived from an EMBL/GenBank/DDBJ whole genome shotgun (WGS) entry which is preliminary data.</text>
</comment>
<keyword evidence="5 7" id="KW-0067">ATP-binding</keyword>
<dbReference type="NCBIfam" id="NF011100">
    <property type="entry name" value="PRK14527.1"/>
    <property type="match status" value="1"/>
</dbReference>
<feature type="binding site" evidence="5">
    <location>
        <position position="152"/>
    </location>
    <ligand>
        <name>AMP</name>
        <dbReference type="ChEBI" id="CHEBI:456215"/>
    </ligand>
</feature>
<comment type="function">
    <text evidence="5">Catalyzes the reversible transfer of the terminal phosphate group between ATP and AMP. Plays an important role in cellular energy homeostasis and in adenine nucleotide metabolism.</text>
</comment>
<evidence type="ECO:0000256" key="2">
    <source>
        <dbReference type="ARBA" id="ARBA00022727"/>
    </source>
</evidence>
<comment type="caution">
    <text evidence="5">Lacks conserved residue(s) required for the propagation of feature annotation.</text>
</comment>
<dbReference type="PANTHER" id="PTHR23359">
    <property type="entry name" value="NUCLEOTIDE KINASE"/>
    <property type="match status" value="1"/>
</dbReference>
<evidence type="ECO:0000256" key="5">
    <source>
        <dbReference type="HAMAP-Rule" id="MF_00235"/>
    </source>
</evidence>
<comment type="domain">
    <text evidence="5">Consists of three domains, a large central CORE domain and two small peripheral domains, NMPbind and LID, which undergo movements during catalysis. The LID domain closes over the site of phosphoryl transfer upon ATP binding. Assembling and dissambling the active center during each catalytic cycle provides an effective means to prevent ATP hydrolysis.</text>
</comment>
<dbReference type="Pfam" id="PF00406">
    <property type="entry name" value="ADK"/>
    <property type="match status" value="1"/>
</dbReference>
<feature type="binding site" evidence="5">
    <location>
        <position position="191"/>
    </location>
    <ligand>
        <name>ATP</name>
        <dbReference type="ChEBI" id="CHEBI:30616"/>
    </ligand>
</feature>
<evidence type="ECO:0000313" key="9">
    <source>
        <dbReference type="Proteomes" id="UP001221411"/>
    </source>
</evidence>
<feature type="binding site" evidence="5">
    <location>
        <position position="31"/>
    </location>
    <ligand>
        <name>AMP</name>
        <dbReference type="ChEBI" id="CHEBI:456215"/>
    </ligand>
</feature>
<dbReference type="NCBIfam" id="NF001381">
    <property type="entry name" value="PRK00279.1-3"/>
    <property type="match status" value="1"/>
</dbReference>
<reference evidence="8 9" key="1">
    <citation type="submission" date="2022-11" db="EMBL/GenBank/DDBJ databases">
        <title>Minimal conservation of predation-associated metabolite biosynthetic gene clusters underscores biosynthetic potential of Myxococcota including descriptions for ten novel species: Archangium lansinium sp. nov., Myxococcus landrumus sp. nov., Nannocystis bai.</title>
        <authorList>
            <person name="Ahearne A."/>
            <person name="Stevens C."/>
            <person name="Dowd S."/>
        </authorList>
    </citation>
    <scope>NUCLEOTIDE SEQUENCE [LARGE SCALE GENOMIC DNA]</scope>
    <source>
        <strain evidence="8 9">RJM3</strain>
    </source>
</reference>
<organism evidence="8 9">
    <name type="scientific">Polyangium mundeleinium</name>
    <dbReference type="NCBI Taxonomy" id="2995306"/>
    <lineage>
        <taxon>Bacteria</taxon>
        <taxon>Pseudomonadati</taxon>
        <taxon>Myxococcota</taxon>
        <taxon>Polyangia</taxon>
        <taxon>Polyangiales</taxon>
        <taxon>Polyangiaceae</taxon>
        <taxon>Polyangium</taxon>
    </lineage>
</organism>
<evidence type="ECO:0000256" key="7">
    <source>
        <dbReference type="RuleBase" id="RU003331"/>
    </source>
</evidence>
<dbReference type="SUPFAM" id="SSF52540">
    <property type="entry name" value="P-loop containing nucleoside triphosphate hydrolases"/>
    <property type="match status" value="1"/>
</dbReference>
<evidence type="ECO:0000256" key="3">
    <source>
        <dbReference type="ARBA" id="ARBA00022741"/>
    </source>
</evidence>
<comment type="subunit">
    <text evidence="5 7">Monomer.</text>
</comment>
<evidence type="ECO:0000313" key="8">
    <source>
        <dbReference type="EMBL" id="MDC0749810.1"/>
    </source>
</evidence>
<dbReference type="EC" id="2.7.4.3" evidence="5 7"/>
<dbReference type="RefSeq" id="WP_271930121.1">
    <property type="nucleotide sequence ID" value="NZ_JAQNDO010000001.1"/>
</dbReference>
<dbReference type="InterPro" id="IPR033690">
    <property type="entry name" value="Adenylat_kinase_CS"/>
</dbReference>
<comment type="pathway">
    <text evidence="5">Purine metabolism; AMP biosynthesis via salvage pathway; AMP from ADP: step 1/1.</text>
</comment>
<keyword evidence="3 5" id="KW-0547">Nucleotide-binding</keyword>
<name>A0ABT5F6S5_9BACT</name>
<evidence type="ECO:0000256" key="6">
    <source>
        <dbReference type="RuleBase" id="RU003330"/>
    </source>
</evidence>
<evidence type="ECO:0000256" key="4">
    <source>
        <dbReference type="ARBA" id="ARBA00022777"/>
    </source>
</evidence>
<dbReference type="InterPro" id="IPR036193">
    <property type="entry name" value="ADK_active_lid_dom_sf"/>
</dbReference>
<feature type="binding site" evidence="5">
    <location>
        <begin position="56"/>
        <end position="58"/>
    </location>
    <ligand>
        <name>AMP</name>
        <dbReference type="ChEBI" id="CHEBI:456215"/>
    </ligand>
</feature>
<keyword evidence="5" id="KW-0963">Cytoplasm</keyword>
<dbReference type="NCBIfam" id="TIGR01351">
    <property type="entry name" value="adk"/>
    <property type="match status" value="1"/>
</dbReference>